<evidence type="ECO:0000313" key="1">
    <source>
        <dbReference type="EMBL" id="GHA53990.1"/>
    </source>
</evidence>
<organism evidence="1 2">
    <name type="scientific">Paramylibacter ulvae</name>
    <dbReference type="NCBI Taxonomy" id="1651968"/>
    <lineage>
        <taxon>Bacteria</taxon>
        <taxon>Pseudomonadati</taxon>
        <taxon>Pseudomonadota</taxon>
        <taxon>Alphaproteobacteria</taxon>
        <taxon>Rhodobacterales</taxon>
        <taxon>Paracoccaceae</taxon>
        <taxon>Paramylibacter</taxon>
    </lineage>
</organism>
<dbReference type="RefSeq" id="WP_189640550.1">
    <property type="nucleotide sequence ID" value="NZ_BMZF01000004.1"/>
</dbReference>
<dbReference type="Proteomes" id="UP000634455">
    <property type="component" value="Unassembled WGS sequence"/>
</dbReference>
<dbReference type="InterPro" id="IPR036086">
    <property type="entry name" value="ParB/Sulfiredoxin_sf"/>
</dbReference>
<reference evidence="2" key="1">
    <citation type="journal article" date="2019" name="Int. J. Syst. Evol. Microbiol.">
        <title>The Global Catalogue of Microorganisms (GCM) 10K type strain sequencing project: providing services to taxonomists for standard genome sequencing and annotation.</title>
        <authorList>
            <consortium name="The Broad Institute Genomics Platform"/>
            <consortium name="The Broad Institute Genome Sequencing Center for Infectious Disease"/>
            <person name="Wu L."/>
            <person name="Ma J."/>
        </authorList>
    </citation>
    <scope>NUCLEOTIDE SEQUENCE [LARGE SCALE GENOMIC DNA]</scope>
    <source>
        <strain evidence="2">KCTC 32465</strain>
    </source>
</reference>
<protein>
    <recommendedName>
        <fullName evidence="3">ParB/Sulfiredoxin domain-containing protein</fullName>
    </recommendedName>
</protein>
<evidence type="ECO:0008006" key="3">
    <source>
        <dbReference type="Google" id="ProtNLM"/>
    </source>
</evidence>
<keyword evidence="2" id="KW-1185">Reference proteome</keyword>
<gene>
    <name evidence="1" type="ORF">GCM10008927_19880</name>
</gene>
<sequence>MRDNTPIDHFDFDEISETKGEAFERIKRELSSGITPLRKPRKLPLSELAIEYQVFQQRELAGRDLAGTVAYHVDNLLRNLRAETDCRLDPIIIWFTGRRWTILNGHHRYAAYLRYIGEEGETPDNFYVPVEVFMGTFEEAFDLSLSANKKISEPLTANERSSAAWRRVCLDALEDNSWQISKKELAKRVLVSAAQVAKMRSAYLKISNANILFNTKPIDLTWTEALEFANGGRVVRDFTPDEQEIKATDIAKRMGATFGKSLVSDPDTFLLGLDRYSSQLHNQIIERILNDHSGFVEEWED</sequence>
<evidence type="ECO:0000313" key="2">
    <source>
        <dbReference type="Proteomes" id="UP000634455"/>
    </source>
</evidence>
<dbReference type="SUPFAM" id="SSF110849">
    <property type="entry name" value="ParB/Sulfiredoxin"/>
    <property type="match status" value="1"/>
</dbReference>
<name>A0ABQ3D3R0_9RHOB</name>
<proteinExistence type="predicted"/>
<comment type="caution">
    <text evidence="1">The sequence shown here is derived from an EMBL/GenBank/DDBJ whole genome shotgun (WGS) entry which is preliminary data.</text>
</comment>
<dbReference type="EMBL" id="BMZF01000004">
    <property type="protein sequence ID" value="GHA53990.1"/>
    <property type="molecule type" value="Genomic_DNA"/>
</dbReference>
<accession>A0ABQ3D3R0</accession>